<proteinExistence type="predicted"/>
<gene>
    <name evidence="2" type="ORF">SDC9_93861</name>
</gene>
<evidence type="ECO:0000313" key="2">
    <source>
        <dbReference type="EMBL" id="MPM47153.1"/>
    </source>
</evidence>
<dbReference type="AlphaFoldDB" id="A0A645A8G7"/>
<reference evidence="2" key="1">
    <citation type="submission" date="2019-08" db="EMBL/GenBank/DDBJ databases">
        <authorList>
            <person name="Kucharzyk K."/>
            <person name="Murdoch R.W."/>
            <person name="Higgins S."/>
            <person name="Loffler F."/>
        </authorList>
    </citation>
    <scope>NUCLEOTIDE SEQUENCE</scope>
</reference>
<feature type="region of interest" description="Disordered" evidence="1">
    <location>
        <begin position="33"/>
        <end position="61"/>
    </location>
</feature>
<dbReference type="EMBL" id="VSSQ01011563">
    <property type="protein sequence ID" value="MPM47153.1"/>
    <property type="molecule type" value="Genomic_DNA"/>
</dbReference>
<comment type="caution">
    <text evidence="2">The sequence shown here is derived from an EMBL/GenBank/DDBJ whole genome shotgun (WGS) entry which is preliminary data.</text>
</comment>
<sequence>MTTIGLMMGADSIKVTAIPGATPFLTSRVMTGGVAHSQTGKKAPANRAVRNPSPNLVGKTLTSQPSGIKTCIADEIKTPISIKGKACIRIPVKIMLKEPTSKKSEMVTDRRI</sequence>
<evidence type="ECO:0000256" key="1">
    <source>
        <dbReference type="SAM" id="MobiDB-lite"/>
    </source>
</evidence>
<organism evidence="2">
    <name type="scientific">bioreactor metagenome</name>
    <dbReference type="NCBI Taxonomy" id="1076179"/>
    <lineage>
        <taxon>unclassified sequences</taxon>
        <taxon>metagenomes</taxon>
        <taxon>ecological metagenomes</taxon>
    </lineage>
</organism>
<protein>
    <submittedName>
        <fullName evidence="2">Uncharacterized protein</fullName>
    </submittedName>
</protein>
<name>A0A645A8G7_9ZZZZ</name>
<accession>A0A645A8G7</accession>